<evidence type="ECO:0000256" key="5">
    <source>
        <dbReference type="ARBA" id="ARBA00022723"/>
    </source>
</evidence>
<dbReference type="Gene3D" id="3.40.228.10">
    <property type="entry name" value="Dimethylsulfoxide Reductase, domain 2"/>
    <property type="match status" value="1"/>
</dbReference>
<dbReference type="PANTHER" id="PTHR43105">
    <property type="entry name" value="RESPIRATORY NITRATE REDUCTASE"/>
    <property type="match status" value="1"/>
</dbReference>
<comment type="cofactor">
    <cofactor evidence="1">
        <name>Mo-bis(molybdopterin guanine dinucleotide)</name>
        <dbReference type="ChEBI" id="CHEBI:60539"/>
    </cofactor>
</comment>
<dbReference type="AlphaFoldDB" id="A0A3B1CKA9"/>
<dbReference type="Gene3D" id="2.40.40.20">
    <property type="match status" value="1"/>
</dbReference>
<reference evidence="10" key="1">
    <citation type="submission" date="2018-06" db="EMBL/GenBank/DDBJ databases">
        <authorList>
            <person name="Zhirakovskaya E."/>
        </authorList>
    </citation>
    <scope>NUCLEOTIDE SEQUENCE</scope>
</reference>
<dbReference type="EMBL" id="UOGI01000030">
    <property type="protein sequence ID" value="VAX28702.1"/>
    <property type="molecule type" value="Genomic_DNA"/>
</dbReference>
<dbReference type="GO" id="GO:0016020">
    <property type="term" value="C:membrane"/>
    <property type="evidence" value="ECO:0007669"/>
    <property type="project" value="TreeGrafter"/>
</dbReference>
<dbReference type="Pfam" id="PF04879">
    <property type="entry name" value="Molybdop_Fe4S4"/>
    <property type="match status" value="1"/>
</dbReference>
<dbReference type="Pfam" id="PF01568">
    <property type="entry name" value="Molydop_binding"/>
    <property type="match status" value="1"/>
</dbReference>
<dbReference type="GO" id="GO:0022904">
    <property type="term" value="P:respiratory electron transport chain"/>
    <property type="evidence" value="ECO:0007669"/>
    <property type="project" value="TreeGrafter"/>
</dbReference>
<dbReference type="CDD" id="cd02753">
    <property type="entry name" value="MopB_Formate-Dh-H"/>
    <property type="match status" value="1"/>
</dbReference>
<dbReference type="FunFam" id="2.40.40.20:FF:000005">
    <property type="entry name" value="Periplasmic nitrate reductase"/>
    <property type="match status" value="1"/>
</dbReference>
<organism evidence="10">
    <name type="scientific">hydrothermal vent metagenome</name>
    <dbReference type="NCBI Taxonomy" id="652676"/>
    <lineage>
        <taxon>unclassified sequences</taxon>
        <taxon>metagenomes</taxon>
        <taxon>ecological metagenomes</taxon>
    </lineage>
</organism>
<dbReference type="Gene3D" id="3.40.50.740">
    <property type="match status" value="1"/>
</dbReference>
<dbReference type="GO" id="GO:0046872">
    <property type="term" value="F:metal ion binding"/>
    <property type="evidence" value="ECO:0007669"/>
    <property type="project" value="UniProtKB-KW"/>
</dbReference>
<dbReference type="NCBIfam" id="TIGR01591">
    <property type="entry name" value="Fdh-alpha"/>
    <property type="match status" value="1"/>
</dbReference>
<dbReference type="SUPFAM" id="SSF50692">
    <property type="entry name" value="ADC-like"/>
    <property type="match status" value="1"/>
</dbReference>
<proteinExistence type="predicted"/>
<evidence type="ECO:0000256" key="3">
    <source>
        <dbReference type="ARBA" id="ARBA00022485"/>
    </source>
</evidence>
<name>A0A3B1CKA9_9ZZZZ</name>
<protein>
    <submittedName>
        <fullName evidence="10">NAD-dependent formate dehydrogenase alpha subunit @ selenocysteine-containing</fullName>
    </submittedName>
</protein>
<dbReference type="GO" id="GO:0015942">
    <property type="term" value="P:formate metabolic process"/>
    <property type="evidence" value="ECO:0007669"/>
    <property type="project" value="InterPro"/>
</dbReference>
<dbReference type="InterPro" id="IPR041925">
    <property type="entry name" value="CT_Formate-Dh_H"/>
</dbReference>
<dbReference type="InterPro" id="IPR006963">
    <property type="entry name" value="Mopterin_OxRdtase_4Fe-4S_dom"/>
</dbReference>
<dbReference type="InterPro" id="IPR006656">
    <property type="entry name" value="Mopterin_OxRdtase"/>
</dbReference>
<keyword evidence="3" id="KW-0004">4Fe-4S</keyword>
<evidence type="ECO:0000256" key="1">
    <source>
        <dbReference type="ARBA" id="ARBA00001942"/>
    </source>
</evidence>
<keyword evidence="6" id="KW-0560">Oxidoreductase</keyword>
<dbReference type="SUPFAM" id="SSF53706">
    <property type="entry name" value="Formate dehydrogenase/DMSO reductase, domains 1-3"/>
    <property type="match status" value="1"/>
</dbReference>
<dbReference type="Pfam" id="PF00384">
    <property type="entry name" value="Molybdopterin"/>
    <property type="match status" value="1"/>
</dbReference>
<dbReference type="GO" id="GO:0051539">
    <property type="term" value="F:4 iron, 4 sulfur cluster binding"/>
    <property type="evidence" value="ECO:0007669"/>
    <property type="project" value="UniProtKB-KW"/>
</dbReference>
<dbReference type="InterPro" id="IPR041924">
    <property type="entry name" value="Formate_Dh-H_N"/>
</dbReference>
<sequence length="691" mass="75885">MYTDGSASAIITSMNKIMTVCPYCGCGCGLYLHVKNGRITGTSPSRAHPVNRGSLCVKGWNAHEFATHPDRLKYPLIREGKSLRKATWDEALNLVAARLGEIRTKHGPDSIGILSSAKCTNEENYLMMKFARAVLGTNNIDHCARLCHSSTVGGLAAAFGSGAMTNSISEIADASLLFVIGSNTTEQHPMIGMHMLEAVDRGATLIVADPRRTQIAEFAHIHLRHRSGTDVALLMGIMNAIVSEGLVDADFVRRRTENFDLFEEELKRYSPATVEGITGVKANDIRRVARVYAMEKRSMLFYAMGITQHITGVDNVRACANLVMLSGHIGLPMSGINPLRGQNNVQGACDMGALPNVYSGYQKVTDAGARRKFERAWRKKLPVNPGLTIMEMMEAARMGSLKAMYIMGENPLMSDPDLHHVRESMEGLEFLVVQDIFPNETSGLADVVLPAASFAEKDGTFTNTERRVQLLGRAAGQIGESMPDGEIICALAEKMGYSMSYRGAYEVMEEIALLTPSYGGVLHHRLSDGFGLQWPCPDINHPGTPYLHRKKFAKGLGSFITVDFLPPDEPPDEAYPFLLTTGRLSFHYHTGTMCRRTAVLEREEPECLVEINPADAERLGIRKRTRVRVSSRRGSIEPRALVTGRTPEGTVFIPFHFMEAAANILTNPATDPGAKIPEYKVCAVKIEKTEP</sequence>
<dbReference type="PANTHER" id="PTHR43105:SF14">
    <property type="entry name" value="FORMATE DEHYDROGENASE H"/>
    <property type="match status" value="1"/>
</dbReference>
<dbReference type="InterPro" id="IPR006657">
    <property type="entry name" value="MoPterin_dinucl-bd_dom"/>
</dbReference>
<evidence type="ECO:0000259" key="9">
    <source>
        <dbReference type="PROSITE" id="PS51669"/>
    </source>
</evidence>
<dbReference type="GO" id="GO:0003954">
    <property type="term" value="F:NADH dehydrogenase activity"/>
    <property type="evidence" value="ECO:0007669"/>
    <property type="project" value="TreeGrafter"/>
</dbReference>
<keyword evidence="8" id="KW-0411">Iron-sulfur</keyword>
<keyword evidence="7" id="KW-0408">Iron</keyword>
<keyword evidence="5" id="KW-0479">Metal-binding</keyword>
<dbReference type="GO" id="GO:0043546">
    <property type="term" value="F:molybdopterin cofactor binding"/>
    <property type="evidence" value="ECO:0007669"/>
    <property type="project" value="InterPro"/>
</dbReference>
<dbReference type="PROSITE" id="PS51669">
    <property type="entry name" value="4FE4S_MOW_BIS_MGD"/>
    <property type="match status" value="1"/>
</dbReference>
<dbReference type="SMART" id="SM00926">
    <property type="entry name" value="Molybdop_Fe4S4"/>
    <property type="match status" value="1"/>
</dbReference>
<keyword evidence="4" id="KW-0500">Molybdenum</keyword>
<dbReference type="InterPro" id="IPR050123">
    <property type="entry name" value="Prok_molybdopt-oxidoreductase"/>
</dbReference>
<dbReference type="Gene3D" id="2.20.25.90">
    <property type="entry name" value="ADC-like domains"/>
    <property type="match status" value="1"/>
</dbReference>
<evidence type="ECO:0000313" key="10">
    <source>
        <dbReference type="EMBL" id="VAX28702.1"/>
    </source>
</evidence>
<comment type="cofactor">
    <cofactor evidence="2">
        <name>[4Fe-4S] cluster</name>
        <dbReference type="ChEBI" id="CHEBI:49883"/>
    </cofactor>
</comment>
<feature type="domain" description="4Fe-4S Mo/W bis-MGD-type" evidence="9">
    <location>
        <begin position="14"/>
        <end position="70"/>
    </location>
</feature>
<evidence type="ECO:0000256" key="2">
    <source>
        <dbReference type="ARBA" id="ARBA00001966"/>
    </source>
</evidence>
<dbReference type="CDD" id="cd02790">
    <property type="entry name" value="MopB_CT_Formate-Dh_H"/>
    <property type="match status" value="1"/>
</dbReference>
<dbReference type="InterPro" id="IPR009010">
    <property type="entry name" value="Asp_de-COase-like_dom_sf"/>
</dbReference>
<evidence type="ECO:0000256" key="8">
    <source>
        <dbReference type="ARBA" id="ARBA00023014"/>
    </source>
</evidence>
<gene>
    <name evidence="10" type="ORF">MNBD_NITROSPIRAE03-980</name>
</gene>
<dbReference type="GO" id="GO:0008863">
    <property type="term" value="F:formate dehydrogenase (NAD+) activity"/>
    <property type="evidence" value="ECO:0007669"/>
    <property type="project" value="InterPro"/>
</dbReference>
<evidence type="ECO:0000256" key="4">
    <source>
        <dbReference type="ARBA" id="ARBA00022505"/>
    </source>
</evidence>
<dbReference type="InterPro" id="IPR006478">
    <property type="entry name" value="Formate_DH_asu"/>
</dbReference>
<evidence type="ECO:0000256" key="7">
    <source>
        <dbReference type="ARBA" id="ARBA00023004"/>
    </source>
</evidence>
<evidence type="ECO:0000256" key="6">
    <source>
        <dbReference type="ARBA" id="ARBA00023002"/>
    </source>
</evidence>
<accession>A0A3B1CKA9</accession>